<dbReference type="HOGENOM" id="CLU_901952_0_0_2"/>
<protein>
    <submittedName>
        <fullName evidence="1">Uncharacterized protein</fullName>
    </submittedName>
</protein>
<gene>
    <name evidence="1" type="ORF">Asulf_01388</name>
</gene>
<dbReference type="OrthoDB" id="371658at2157"/>
<dbReference type="AlphaFoldDB" id="N0BCN9"/>
<keyword evidence="2" id="KW-1185">Reference proteome</keyword>
<dbReference type="STRING" id="387631.Asulf_01388"/>
<sequence>MAEDSIFRKAFSHCLKELNIPNIAISLQKCDFEKIRKAHDSIHEFMLIPTRLISSNEDFQAKSAFLIYHNEAFDQAHRSLLESLSGYYNAAYILLRNTLELILKGAFWECIVHKKYRDRAEVIKKTGAKIGKSKMTLIDWLSDIIRKKPSIEDELEKTSAGIYDKISPLFEDEALRKIIPNVKSIVKQLTDWRIFDPIQDIIDPVEYVYDFYYRELSADVHVAPDKTNIGRRLLAEKELFEIEVIPDELNKYAEALLRVMDIGIVIELNILKDLINEESKKWLDKRLVVITELELNYTSTKIVEMTKR</sequence>
<reference evidence="1 2" key="1">
    <citation type="journal article" date="2013" name="Genome Announc.">
        <title>Complete Genome Sequence of the Thermophilic and Facultatively Chemolithoautotrophic Sulfate Reducer Archaeoglobus sulfaticallidus Strain PM70-1T.</title>
        <authorList>
            <person name="Stokke R."/>
            <person name="Hocking W.P."/>
            <person name="Steinsbu B.O."/>
            <person name="Steen I.H."/>
        </authorList>
    </citation>
    <scope>NUCLEOTIDE SEQUENCE [LARGE SCALE GENOMIC DNA]</scope>
    <source>
        <strain evidence="1">PM70-1</strain>
    </source>
</reference>
<name>N0BCN9_9EURY</name>
<dbReference type="Proteomes" id="UP000013307">
    <property type="component" value="Chromosome"/>
</dbReference>
<accession>N0BCN9</accession>
<organism evidence="1 2">
    <name type="scientific">Archaeoglobus sulfaticallidus PM70-1</name>
    <dbReference type="NCBI Taxonomy" id="387631"/>
    <lineage>
        <taxon>Archaea</taxon>
        <taxon>Methanobacteriati</taxon>
        <taxon>Methanobacteriota</taxon>
        <taxon>Archaeoglobi</taxon>
        <taxon>Archaeoglobales</taxon>
        <taxon>Archaeoglobaceae</taxon>
        <taxon>Archaeoglobus</taxon>
    </lineage>
</organism>
<dbReference type="EMBL" id="CP005290">
    <property type="protein sequence ID" value="AGK61379.1"/>
    <property type="molecule type" value="Genomic_DNA"/>
</dbReference>
<dbReference type="GeneID" id="15393027"/>
<proteinExistence type="predicted"/>
<evidence type="ECO:0000313" key="1">
    <source>
        <dbReference type="EMBL" id="AGK61379.1"/>
    </source>
</evidence>
<dbReference type="RefSeq" id="WP_015590977.1">
    <property type="nucleotide sequence ID" value="NC_021169.1"/>
</dbReference>
<evidence type="ECO:0000313" key="2">
    <source>
        <dbReference type="Proteomes" id="UP000013307"/>
    </source>
</evidence>
<dbReference type="KEGG" id="ast:Asulf_01388"/>